<sequence length="97" mass="11287">MIHKIKCLLDHLIVRYIFKEDEPVTLQSITVREVILRNEMKKLRKYAQTATEQLGAYRLAGNRITEMAFQVPDGEMTPFVHQAVIEIEEAKRRCGNT</sequence>
<name>A0A0F9LIZ8_9ZZZZ</name>
<dbReference type="AlphaFoldDB" id="A0A0F9LIZ8"/>
<organism evidence="1">
    <name type="scientific">marine sediment metagenome</name>
    <dbReference type="NCBI Taxonomy" id="412755"/>
    <lineage>
        <taxon>unclassified sequences</taxon>
        <taxon>metagenomes</taxon>
        <taxon>ecological metagenomes</taxon>
    </lineage>
</organism>
<comment type="caution">
    <text evidence="1">The sequence shown here is derived from an EMBL/GenBank/DDBJ whole genome shotgun (WGS) entry which is preliminary data.</text>
</comment>
<accession>A0A0F9LIZ8</accession>
<reference evidence="1" key="1">
    <citation type="journal article" date="2015" name="Nature">
        <title>Complex archaea that bridge the gap between prokaryotes and eukaryotes.</title>
        <authorList>
            <person name="Spang A."/>
            <person name="Saw J.H."/>
            <person name="Jorgensen S.L."/>
            <person name="Zaremba-Niedzwiedzka K."/>
            <person name="Martijn J."/>
            <person name="Lind A.E."/>
            <person name="van Eijk R."/>
            <person name="Schleper C."/>
            <person name="Guy L."/>
            <person name="Ettema T.J."/>
        </authorList>
    </citation>
    <scope>NUCLEOTIDE SEQUENCE</scope>
</reference>
<protein>
    <submittedName>
        <fullName evidence="1">Uncharacterized protein</fullName>
    </submittedName>
</protein>
<evidence type="ECO:0000313" key="1">
    <source>
        <dbReference type="EMBL" id="KKM27445.1"/>
    </source>
</evidence>
<proteinExistence type="predicted"/>
<dbReference type="EMBL" id="LAZR01012320">
    <property type="protein sequence ID" value="KKM27445.1"/>
    <property type="molecule type" value="Genomic_DNA"/>
</dbReference>
<gene>
    <name evidence="1" type="ORF">LCGC14_1574570</name>
</gene>